<reference evidence="2 3" key="1">
    <citation type="submission" date="2016-03" db="EMBL/GenBank/DDBJ databases">
        <authorList>
            <person name="Ploux O."/>
        </authorList>
    </citation>
    <scope>NUCLEOTIDE SEQUENCE [LARGE SCALE GENOMIC DNA]</scope>
    <source>
        <strain evidence="2 3">UAMH 11012</strain>
    </source>
</reference>
<dbReference type="InterPro" id="IPR050317">
    <property type="entry name" value="Plant_Fungal_Acyltransferase"/>
</dbReference>
<dbReference type="Pfam" id="PF02458">
    <property type="entry name" value="Transferase"/>
    <property type="match status" value="1"/>
</dbReference>
<proteinExistence type="predicted"/>
<accession>A0A1L7XS35</accession>
<evidence type="ECO:0000256" key="1">
    <source>
        <dbReference type="ARBA" id="ARBA00022679"/>
    </source>
</evidence>
<evidence type="ECO:0000313" key="3">
    <source>
        <dbReference type="Proteomes" id="UP000184330"/>
    </source>
</evidence>
<dbReference type="PANTHER" id="PTHR31642">
    <property type="entry name" value="TRICHOTHECENE 3-O-ACETYLTRANSFERASE"/>
    <property type="match status" value="1"/>
</dbReference>
<dbReference type="PANTHER" id="PTHR31642:SF310">
    <property type="entry name" value="FATTY ALCOHOL:CAFFEOYL-COA ACYLTRANSFERASE"/>
    <property type="match status" value="1"/>
</dbReference>
<evidence type="ECO:0000313" key="2">
    <source>
        <dbReference type="EMBL" id="CZR67866.1"/>
    </source>
</evidence>
<evidence type="ECO:0008006" key="4">
    <source>
        <dbReference type="Google" id="ProtNLM"/>
    </source>
</evidence>
<name>A0A1L7XS35_9HELO</name>
<organism evidence="2 3">
    <name type="scientific">Phialocephala subalpina</name>
    <dbReference type="NCBI Taxonomy" id="576137"/>
    <lineage>
        <taxon>Eukaryota</taxon>
        <taxon>Fungi</taxon>
        <taxon>Dikarya</taxon>
        <taxon>Ascomycota</taxon>
        <taxon>Pezizomycotina</taxon>
        <taxon>Leotiomycetes</taxon>
        <taxon>Helotiales</taxon>
        <taxon>Mollisiaceae</taxon>
        <taxon>Phialocephala</taxon>
        <taxon>Phialocephala fortinii species complex</taxon>
    </lineage>
</organism>
<dbReference type="AlphaFoldDB" id="A0A1L7XS35"/>
<keyword evidence="3" id="KW-1185">Reference proteome</keyword>
<keyword evidence="1" id="KW-0808">Transferase</keyword>
<gene>
    <name evidence="2" type="ORF">PAC_17765</name>
</gene>
<dbReference type="GO" id="GO:0016747">
    <property type="term" value="F:acyltransferase activity, transferring groups other than amino-acyl groups"/>
    <property type="evidence" value="ECO:0007669"/>
    <property type="project" value="TreeGrafter"/>
</dbReference>
<dbReference type="EMBL" id="FJOG01000048">
    <property type="protein sequence ID" value="CZR67866.1"/>
    <property type="molecule type" value="Genomic_DNA"/>
</dbReference>
<protein>
    <recommendedName>
        <fullName evidence="4">Trichothecene 3-O-acetyltransferase</fullName>
    </recommendedName>
</protein>
<dbReference type="Proteomes" id="UP000184330">
    <property type="component" value="Unassembled WGS sequence"/>
</dbReference>
<dbReference type="OrthoDB" id="429813at2759"/>
<sequence>MDTTASHIPLSPLDHALPGNYTCTVCYLPLKPDVSFSKAFEFLQEGLQRIFVQAGGQDSAKSAGFILGYDELRDSGFPIDTFDDAFLTWFPFFSDTNDGPDVFVAQANFLPGGGILAASMHHLASDGTALYTILKLWADHCNSLQSENSQQPEPPAPESPDRSLLDSIWAKEVKEKSMDNIDPETWTVFAAVIPANRVLKSAIFYISPANLAVLHSECDRERSRVSENDLVCALIWRSMPKARTGAARVSAGSDASKSDASKSDESAHLGMSFDARPNFGQSVPPSYLGNLAMLHHSRMPFSCLTAPETSISIVARIIRETANSITTAMLLDAYTLERGVLGYESLVFRPTGIDGSTTLISSLLMLPIYDASFGDFIFGNKGMPEAVRPLMGPLNCWTRIGFVLPRKTSGGVEFAVTLFDGELELLGEDKGFSKYAMLLC</sequence>
<dbReference type="InterPro" id="IPR023213">
    <property type="entry name" value="CAT-like_dom_sf"/>
</dbReference>
<dbReference type="Gene3D" id="3.30.559.10">
    <property type="entry name" value="Chloramphenicol acetyltransferase-like domain"/>
    <property type="match status" value="2"/>
</dbReference>
<dbReference type="STRING" id="576137.A0A1L7XS35"/>